<dbReference type="EMBL" id="GIFC01007352">
    <property type="protein sequence ID" value="MXU89435.1"/>
    <property type="molecule type" value="Transcribed_RNA"/>
</dbReference>
<accession>A0A6B0UHY5</accession>
<proteinExistence type="predicted"/>
<keyword evidence="1" id="KW-0732">Signal</keyword>
<evidence type="ECO:0000256" key="1">
    <source>
        <dbReference type="SAM" id="SignalP"/>
    </source>
</evidence>
<dbReference type="AlphaFoldDB" id="A0A6B0UHY5"/>
<feature type="chain" id="PRO_5025693897" evidence="1">
    <location>
        <begin position="20"/>
        <end position="108"/>
    </location>
</feature>
<protein>
    <submittedName>
        <fullName evidence="2">Putative secreted protein</fullName>
    </submittedName>
</protein>
<evidence type="ECO:0000313" key="2">
    <source>
        <dbReference type="EMBL" id="MXU89435.1"/>
    </source>
</evidence>
<reference evidence="2" key="1">
    <citation type="submission" date="2019-12" db="EMBL/GenBank/DDBJ databases">
        <title>An insight into the sialome of adult female Ixodes ricinus ticks feeding for 6 days.</title>
        <authorList>
            <person name="Perner J."/>
            <person name="Ribeiro J.M.C."/>
        </authorList>
    </citation>
    <scope>NUCLEOTIDE SEQUENCE</scope>
    <source>
        <strain evidence="2">Semi-engorged</strain>
        <tissue evidence="2">Salivary glands</tissue>
    </source>
</reference>
<organism evidence="2">
    <name type="scientific">Ixodes ricinus</name>
    <name type="common">Common tick</name>
    <name type="synonym">Acarus ricinus</name>
    <dbReference type="NCBI Taxonomy" id="34613"/>
    <lineage>
        <taxon>Eukaryota</taxon>
        <taxon>Metazoa</taxon>
        <taxon>Ecdysozoa</taxon>
        <taxon>Arthropoda</taxon>
        <taxon>Chelicerata</taxon>
        <taxon>Arachnida</taxon>
        <taxon>Acari</taxon>
        <taxon>Parasitiformes</taxon>
        <taxon>Ixodida</taxon>
        <taxon>Ixodoidea</taxon>
        <taxon>Ixodidae</taxon>
        <taxon>Ixodinae</taxon>
        <taxon>Ixodes</taxon>
    </lineage>
</organism>
<feature type="signal peptide" evidence="1">
    <location>
        <begin position="1"/>
        <end position="19"/>
    </location>
</feature>
<name>A0A6B0UHY5_IXORI</name>
<sequence length="108" mass="11671">MRGPLRPILFLLTESMAFCGMPNLPSGPLTGVTSTTSHWIGTPAVLKISWTEAEISGPMPSPGMSVTVRTSVEACLFKAGPRVRLKKGAQIFLSPAGIFLRVRFTRIQ</sequence>